<dbReference type="AlphaFoldDB" id="A0A0R3TV82"/>
<evidence type="ECO:0000256" key="2">
    <source>
        <dbReference type="RuleBase" id="RU000363"/>
    </source>
</evidence>
<dbReference type="GO" id="GO:0030148">
    <property type="term" value="P:sphingolipid biosynthetic process"/>
    <property type="evidence" value="ECO:0007669"/>
    <property type="project" value="TreeGrafter"/>
</dbReference>
<dbReference type="PANTHER" id="PTHR43550:SF3">
    <property type="entry name" value="3-KETODIHYDROSPHINGOSINE REDUCTASE"/>
    <property type="match status" value="1"/>
</dbReference>
<dbReference type="InterPro" id="IPR020904">
    <property type="entry name" value="Sc_DH/Rdtase_CS"/>
</dbReference>
<keyword evidence="3" id="KW-0472">Membrane</keyword>
<feature type="transmembrane region" description="Helical" evidence="3">
    <location>
        <begin position="6"/>
        <end position="24"/>
    </location>
</feature>
<dbReference type="InterPro" id="IPR036291">
    <property type="entry name" value="NAD(P)-bd_dom_sf"/>
</dbReference>
<comment type="similarity">
    <text evidence="2">Belongs to the short-chain dehydrogenases/reductases (SDR) family.</text>
</comment>
<evidence type="ECO:0000256" key="1">
    <source>
        <dbReference type="ARBA" id="ARBA00023002"/>
    </source>
</evidence>
<name>A0A0R3TV82_RODNA</name>
<accession>A0A0R3TV82</accession>
<reference evidence="4" key="1">
    <citation type="submission" date="2017-02" db="UniProtKB">
        <authorList>
            <consortium name="WormBaseParasite"/>
        </authorList>
    </citation>
    <scope>IDENTIFICATION</scope>
</reference>
<dbReference type="PROSITE" id="PS00061">
    <property type="entry name" value="ADH_SHORT"/>
    <property type="match status" value="1"/>
</dbReference>
<dbReference type="InterPro" id="IPR002347">
    <property type="entry name" value="SDR_fam"/>
</dbReference>
<keyword evidence="3" id="KW-0812">Transmembrane</keyword>
<dbReference type="SUPFAM" id="SSF51735">
    <property type="entry name" value="NAD(P)-binding Rossmann-fold domains"/>
    <property type="match status" value="1"/>
</dbReference>
<dbReference type="Pfam" id="PF00106">
    <property type="entry name" value="adh_short"/>
    <property type="match status" value="1"/>
</dbReference>
<dbReference type="GO" id="GO:0006666">
    <property type="term" value="P:3-keto-sphinganine metabolic process"/>
    <property type="evidence" value="ECO:0007669"/>
    <property type="project" value="TreeGrafter"/>
</dbReference>
<keyword evidence="3" id="KW-1133">Transmembrane helix</keyword>
<dbReference type="GO" id="GO:0005789">
    <property type="term" value="C:endoplasmic reticulum membrane"/>
    <property type="evidence" value="ECO:0007669"/>
    <property type="project" value="TreeGrafter"/>
</dbReference>
<dbReference type="Gene3D" id="3.40.50.720">
    <property type="entry name" value="NAD(P)-binding Rossmann-like Domain"/>
    <property type="match status" value="1"/>
</dbReference>
<protein>
    <submittedName>
        <fullName evidence="4">Dehydrogenase/reductase SDR family member 7B</fullName>
    </submittedName>
</protein>
<evidence type="ECO:0000313" key="4">
    <source>
        <dbReference type="WBParaSite" id="HNAJ_0001171901-mRNA-1"/>
    </source>
</evidence>
<dbReference type="PANTHER" id="PTHR43550">
    <property type="entry name" value="3-KETODIHYDROSPHINGOSINE REDUCTASE"/>
    <property type="match status" value="1"/>
</dbReference>
<proteinExistence type="inferred from homology"/>
<evidence type="ECO:0000256" key="3">
    <source>
        <dbReference type="SAM" id="Phobius"/>
    </source>
</evidence>
<dbReference type="PRINTS" id="PR00081">
    <property type="entry name" value="GDHRDH"/>
</dbReference>
<dbReference type="WBParaSite" id="HNAJ_0001171901-mRNA-1">
    <property type="protein sequence ID" value="HNAJ_0001171901-mRNA-1"/>
    <property type="gene ID" value="HNAJ_0001171901"/>
</dbReference>
<sequence>LIKYDPLIFVCFTVILLSVIYLIWRLGNPPKEEPSLEGKHVLITGASSGIGKALAVEILARSPSRMTLVARNAKLLAETRDSLIQLHSNVNTDIEILSLDITLPYDEIVKSLEANNVGVVDILINCAGTSVARTFEDTPPRVLEDMIRINYMGAVNLTKALLPDMLRPALAVDKNGEGDKVIYPHERRIAFFSSPAAQLPIYGFSAYSASKAALSAFANTIQQELEDDGIMVTVVYPPDTDTPGFCVSQNFPFLPIWLRTFLIRSADIRYDQQVFLLSVKGTC</sequence>
<dbReference type="PRINTS" id="PR00080">
    <property type="entry name" value="SDRFAMILY"/>
</dbReference>
<dbReference type="STRING" id="102285.A0A0R3TV82"/>
<dbReference type="GO" id="GO:0047560">
    <property type="term" value="F:3-dehydrosphinganine reductase activity"/>
    <property type="evidence" value="ECO:0007669"/>
    <property type="project" value="TreeGrafter"/>
</dbReference>
<organism evidence="4">
    <name type="scientific">Rodentolepis nana</name>
    <name type="common">Dwarf tapeworm</name>
    <name type="synonym">Hymenolepis nana</name>
    <dbReference type="NCBI Taxonomy" id="102285"/>
    <lineage>
        <taxon>Eukaryota</taxon>
        <taxon>Metazoa</taxon>
        <taxon>Spiralia</taxon>
        <taxon>Lophotrochozoa</taxon>
        <taxon>Platyhelminthes</taxon>
        <taxon>Cestoda</taxon>
        <taxon>Eucestoda</taxon>
        <taxon>Cyclophyllidea</taxon>
        <taxon>Hymenolepididae</taxon>
        <taxon>Rodentolepis</taxon>
    </lineage>
</organism>
<keyword evidence="1" id="KW-0560">Oxidoreductase</keyword>